<protein>
    <recommendedName>
        <fullName evidence="2">DUF6546 domain-containing protein</fullName>
    </recommendedName>
</protein>
<dbReference type="EMBL" id="MU251242">
    <property type="protein sequence ID" value="KAG9258791.1"/>
    <property type="molecule type" value="Genomic_DNA"/>
</dbReference>
<feature type="domain" description="DUF6546" evidence="2">
    <location>
        <begin position="242"/>
        <end position="417"/>
    </location>
</feature>
<name>A0A9P7ZVF3_9HYPO</name>
<proteinExistence type="predicted"/>
<evidence type="ECO:0000313" key="3">
    <source>
        <dbReference type="EMBL" id="KAG9258791.1"/>
    </source>
</evidence>
<evidence type="ECO:0000259" key="2">
    <source>
        <dbReference type="Pfam" id="PF20183"/>
    </source>
</evidence>
<reference evidence="3" key="1">
    <citation type="journal article" date="2021" name="IMA Fungus">
        <title>Genomic characterization of three marine fungi, including Emericellopsis atlantica sp. nov. with signatures of a generalist lifestyle and marine biomass degradation.</title>
        <authorList>
            <person name="Hagestad O.C."/>
            <person name="Hou L."/>
            <person name="Andersen J.H."/>
            <person name="Hansen E.H."/>
            <person name="Altermark B."/>
            <person name="Li C."/>
            <person name="Kuhnert E."/>
            <person name="Cox R.J."/>
            <person name="Crous P.W."/>
            <person name="Spatafora J.W."/>
            <person name="Lail K."/>
            <person name="Amirebrahimi M."/>
            <person name="Lipzen A."/>
            <person name="Pangilinan J."/>
            <person name="Andreopoulos W."/>
            <person name="Hayes R.D."/>
            <person name="Ng V."/>
            <person name="Grigoriev I.V."/>
            <person name="Jackson S.A."/>
            <person name="Sutton T.D.S."/>
            <person name="Dobson A.D.W."/>
            <person name="Rama T."/>
        </authorList>
    </citation>
    <scope>NUCLEOTIDE SEQUENCE</scope>
    <source>
        <strain evidence="3">TS7</strain>
    </source>
</reference>
<organism evidence="3 4">
    <name type="scientific">Emericellopsis atlantica</name>
    <dbReference type="NCBI Taxonomy" id="2614577"/>
    <lineage>
        <taxon>Eukaryota</taxon>
        <taxon>Fungi</taxon>
        <taxon>Dikarya</taxon>
        <taxon>Ascomycota</taxon>
        <taxon>Pezizomycotina</taxon>
        <taxon>Sordariomycetes</taxon>
        <taxon>Hypocreomycetidae</taxon>
        <taxon>Hypocreales</taxon>
        <taxon>Bionectriaceae</taxon>
        <taxon>Emericellopsis</taxon>
    </lineage>
</organism>
<keyword evidence="4" id="KW-1185">Reference proteome</keyword>
<evidence type="ECO:0000313" key="4">
    <source>
        <dbReference type="Proteomes" id="UP000887229"/>
    </source>
</evidence>
<dbReference type="RefSeq" id="XP_046122715.1">
    <property type="nucleotide sequence ID" value="XM_046259549.1"/>
</dbReference>
<dbReference type="Proteomes" id="UP000887229">
    <property type="component" value="Unassembled WGS sequence"/>
</dbReference>
<dbReference type="Pfam" id="PF20183">
    <property type="entry name" value="DUF6546"/>
    <property type="match status" value="1"/>
</dbReference>
<dbReference type="GeneID" id="70290452"/>
<gene>
    <name evidence="3" type="ORF">F5Z01DRAFT_4107</name>
</gene>
<dbReference type="InterPro" id="IPR046676">
    <property type="entry name" value="DUF6546"/>
</dbReference>
<dbReference type="OrthoDB" id="4688861at2759"/>
<feature type="compositionally biased region" description="Low complexity" evidence="1">
    <location>
        <begin position="137"/>
        <end position="161"/>
    </location>
</feature>
<dbReference type="AlphaFoldDB" id="A0A9P7ZVF3"/>
<sequence length="425" mass="48819">MTLGRTLLPQTIVDRIVDHLRADNEYASLAPYATVSKQWQIAVERHTFRQLYISSARLEELNTIVCRRRQCTLQVITLHIALASYHRNQRGDAESREDGSATTRIFTSFMQDFFGTLSKWEVEHGPPEGIHVEILIESPSDESSSSSRRVSPATTRRARASPVRIDLHRDALPAALVASALTCTGRHIELTSVLLLLEKMPNLRLLDTELEHDTNGSKDLEQRREFVLGLELYAPKVTDLRLRRPQNASEPRNRPPREARALFYNVLASYTRRCTDLTFDDSVDAREFFAPYADESDQANRHRHPGTWRRLERLHIRNSYMLRRPYMRVATRATALQHVHEVLTLVGRALRAMPVVENVRIRQYILTEEGLQTISVQYYFDGRVPTIRFSGIKPVRATLEAWRASVRERRGAHLRVDVDAPGVQD</sequence>
<evidence type="ECO:0000256" key="1">
    <source>
        <dbReference type="SAM" id="MobiDB-lite"/>
    </source>
</evidence>
<accession>A0A9P7ZVF3</accession>
<comment type="caution">
    <text evidence="3">The sequence shown here is derived from an EMBL/GenBank/DDBJ whole genome shotgun (WGS) entry which is preliminary data.</text>
</comment>
<feature type="region of interest" description="Disordered" evidence="1">
    <location>
        <begin position="136"/>
        <end position="161"/>
    </location>
</feature>